<dbReference type="Proteomes" id="UP000049983">
    <property type="component" value="Unassembled WGS sequence"/>
</dbReference>
<reference evidence="2" key="1">
    <citation type="submission" date="2015-07" db="EMBL/GenBank/DDBJ databases">
        <authorList>
            <person name="Rodrigo-Torres Lidia"/>
            <person name="Arahal R.David."/>
        </authorList>
    </citation>
    <scope>NUCLEOTIDE SEQUENCE [LARGE SCALE GENOMIC DNA]</scope>
    <source>
        <strain evidence="2">CECT 5096</strain>
    </source>
</reference>
<proteinExistence type="predicted"/>
<sequence>MPFPHSKTRMVLRILLLLPLLGLLAAACSHVPLATMVKLRDFDLLKTDPDGIRVAVRYPDSINIPEGAAGMHLTVRTKSDGVLVLEEKVAFEEMLSNAEKAELGAELKDGTRIGIYRIPPENIAFFRSFQEFMLSKSKAERETMEGNMSVSVSGCRVSRQMPGKIPVSTYLKTSELGSYVPLMRDVDLVEVMADAPDADTPGLLPCDKPELPEMN</sequence>
<organism evidence="1 2">
    <name type="scientific">Roseibium album</name>
    <dbReference type="NCBI Taxonomy" id="311410"/>
    <lineage>
        <taxon>Bacteria</taxon>
        <taxon>Pseudomonadati</taxon>
        <taxon>Pseudomonadota</taxon>
        <taxon>Alphaproteobacteria</taxon>
        <taxon>Hyphomicrobiales</taxon>
        <taxon>Stappiaceae</taxon>
        <taxon>Roseibium</taxon>
    </lineage>
</organism>
<dbReference type="PROSITE" id="PS51257">
    <property type="entry name" value="PROKAR_LIPOPROTEIN"/>
    <property type="match status" value="1"/>
</dbReference>
<dbReference type="EMBL" id="CXWC01000003">
    <property type="protein sequence ID" value="CTQ67728.1"/>
    <property type="molecule type" value="Genomic_DNA"/>
</dbReference>
<dbReference type="STRING" id="311410.LA5095_04568"/>
<evidence type="ECO:0000313" key="1">
    <source>
        <dbReference type="EMBL" id="CTQ67728.1"/>
    </source>
</evidence>
<accession>A0A0M6ZEN3</accession>
<evidence type="ECO:0008006" key="3">
    <source>
        <dbReference type="Google" id="ProtNLM"/>
    </source>
</evidence>
<name>A0A0M6ZEN3_9HYPH</name>
<keyword evidence="2" id="KW-1185">Reference proteome</keyword>
<gene>
    <name evidence="1" type="ORF">LA5096_01547</name>
</gene>
<protein>
    <recommendedName>
        <fullName evidence="3">Lipoprotein</fullName>
    </recommendedName>
</protein>
<dbReference type="AlphaFoldDB" id="A0A0M6ZEN3"/>
<evidence type="ECO:0000313" key="2">
    <source>
        <dbReference type="Proteomes" id="UP000049983"/>
    </source>
</evidence>